<dbReference type="HOGENOM" id="CLU_080999_4_0_7"/>
<dbReference type="SUPFAM" id="SSF53697">
    <property type="entry name" value="SIS domain"/>
    <property type="match status" value="1"/>
</dbReference>
<feature type="binding site" evidence="9">
    <location>
        <position position="177"/>
    </location>
    <ligand>
        <name>Zn(2+)</name>
        <dbReference type="ChEBI" id="CHEBI:29105"/>
    </ligand>
</feature>
<dbReference type="NCBIfam" id="TIGR00441">
    <property type="entry name" value="gmhA"/>
    <property type="match status" value="1"/>
</dbReference>
<feature type="domain" description="SIS" evidence="10">
    <location>
        <begin position="34"/>
        <end position="189"/>
    </location>
</feature>
<keyword evidence="5 9" id="KW-0479">Metal-binding</keyword>
<feature type="binding site" evidence="9">
    <location>
        <begin position="117"/>
        <end position="119"/>
    </location>
    <ligand>
        <name>substrate</name>
    </ligand>
</feature>
<feature type="binding site" evidence="9">
    <location>
        <position position="169"/>
    </location>
    <ligand>
        <name>substrate</name>
    </ligand>
</feature>
<evidence type="ECO:0000259" key="10">
    <source>
        <dbReference type="PROSITE" id="PS51464"/>
    </source>
</evidence>
<dbReference type="EC" id="5.3.1.28" evidence="9"/>
<evidence type="ECO:0000256" key="1">
    <source>
        <dbReference type="ARBA" id="ARBA00000348"/>
    </source>
</evidence>
<evidence type="ECO:0000256" key="9">
    <source>
        <dbReference type="HAMAP-Rule" id="MF_00067"/>
    </source>
</evidence>
<comment type="subcellular location">
    <subcellularLocation>
        <location evidence="2 9">Cytoplasm</location>
    </subcellularLocation>
</comment>
<feature type="binding site" evidence="9">
    <location>
        <position position="62"/>
    </location>
    <ligand>
        <name>substrate</name>
    </ligand>
</feature>
<dbReference type="CDD" id="cd05006">
    <property type="entry name" value="SIS_GmhA"/>
    <property type="match status" value="1"/>
</dbReference>
<dbReference type="KEGG" id="hbi:HBZC1_18540"/>
<protein>
    <recommendedName>
        <fullName evidence="9">Phosphoheptose isomerase</fullName>
        <ecNumber evidence="9">5.3.1.28</ecNumber>
    </recommendedName>
    <alternativeName>
        <fullName evidence="9">Sedoheptulose 7-phosphate isomerase</fullName>
    </alternativeName>
</protein>
<dbReference type="Gene3D" id="3.40.50.10490">
    <property type="entry name" value="Glucose-6-phosphate isomerase like protein, domain 1"/>
    <property type="match status" value="1"/>
</dbReference>
<keyword evidence="8 9" id="KW-0119">Carbohydrate metabolism</keyword>
<dbReference type="GO" id="GO:0097367">
    <property type="term" value="F:carbohydrate derivative binding"/>
    <property type="evidence" value="ECO:0007669"/>
    <property type="project" value="InterPro"/>
</dbReference>
<evidence type="ECO:0000256" key="2">
    <source>
        <dbReference type="ARBA" id="ARBA00004496"/>
    </source>
</evidence>
<dbReference type="UniPathway" id="UPA00041">
    <property type="reaction ID" value="UER00436"/>
</dbReference>
<gene>
    <name evidence="9" type="primary">gmhA</name>
    <name evidence="11" type="ordered locus">HBZC1_18540</name>
</gene>
<comment type="catalytic activity">
    <reaction evidence="1 9">
        <text>2 D-sedoheptulose 7-phosphate = D-glycero-alpha-D-manno-heptose 7-phosphate + D-glycero-beta-D-manno-heptose 7-phosphate</text>
        <dbReference type="Rhea" id="RHEA:27489"/>
        <dbReference type="ChEBI" id="CHEBI:57483"/>
        <dbReference type="ChEBI" id="CHEBI:60203"/>
        <dbReference type="ChEBI" id="CHEBI:60204"/>
        <dbReference type="EC" id="5.3.1.28"/>
    </reaction>
</comment>
<dbReference type="Proteomes" id="UP000008387">
    <property type="component" value="Chromosome"/>
</dbReference>
<dbReference type="STRING" id="1002804.HBZC1_18540"/>
<feature type="binding site" evidence="9">
    <location>
        <begin position="91"/>
        <end position="92"/>
    </location>
    <ligand>
        <name>substrate</name>
    </ligand>
</feature>
<organism evidence="11 12">
    <name type="scientific">Helicobacter bizzozeronii (strain CIII-1)</name>
    <dbReference type="NCBI Taxonomy" id="1002804"/>
    <lineage>
        <taxon>Bacteria</taxon>
        <taxon>Pseudomonadati</taxon>
        <taxon>Campylobacterota</taxon>
        <taxon>Epsilonproteobacteria</taxon>
        <taxon>Campylobacterales</taxon>
        <taxon>Helicobacteraceae</taxon>
        <taxon>Helicobacter</taxon>
    </lineage>
</organism>
<evidence type="ECO:0000256" key="3">
    <source>
        <dbReference type="ARBA" id="ARBA00009894"/>
    </source>
</evidence>
<dbReference type="PANTHER" id="PTHR30390:SF6">
    <property type="entry name" value="DNAA INITIATOR-ASSOCIATING PROTEIN DIAA"/>
    <property type="match status" value="1"/>
</dbReference>
<keyword evidence="4 9" id="KW-0963">Cytoplasm</keyword>
<comment type="pathway">
    <text evidence="9">Carbohydrate biosynthesis; D-glycero-D-manno-heptose 7-phosphate biosynthesis; D-glycero-alpha-D-manno-heptose 7-phosphate and D-glycero-beta-D-manno-heptose 7-phosphate from sedoheptulose 7-phosphate: step 1/1.</text>
</comment>
<dbReference type="eggNOG" id="COG0279">
    <property type="taxonomic scope" value="Bacteria"/>
</dbReference>
<keyword evidence="6 9" id="KW-0862">Zinc</keyword>
<evidence type="ECO:0000256" key="6">
    <source>
        <dbReference type="ARBA" id="ARBA00022833"/>
    </source>
</evidence>
<reference evidence="11 12" key="1">
    <citation type="journal article" date="2011" name="J. Bacteriol.">
        <title>Genome sequence of Helicobacter bizzozeronii strain CIII-1, an isolate from human gastric mucosa.</title>
        <authorList>
            <person name="Schott T."/>
            <person name="Rossi M."/>
            <person name="Hanninen M.L."/>
        </authorList>
    </citation>
    <scope>NUCLEOTIDE SEQUENCE [LARGE SCALE GENOMIC DNA]</scope>
    <source>
        <strain evidence="11 12">CIII-1</strain>
    </source>
</reference>
<dbReference type="GO" id="GO:0008968">
    <property type="term" value="F:D-sedoheptulose 7-phosphate isomerase activity"/>
    <property type="evidence" value="ECO:0007669"/>
    <property type="project" value="UniProtKB-UniRule"/>
</dbReference>
<dbReference type="InterPro" id="IPR004515">
    <property type="entry name" value="Phosphoheptose_Isoase"/>
</dbReference>
<evidence type="ECO:0000256" key="8">
    <source>
        <dbReference type="ARBA" id="ARBA00023277"/>
    </source>
</evidence>
<feature type="binding site" evidence="9">
    <location>
        <begin position="49"/>
        <end position="51"/>
    </location>
    <ligand>
        <name>substrate</name>
    </ligand>
</feature>
<evidence type="ECO:0000256" key="4">
    <source>
        <dbReference type="ARBA" id="ARBA00022490"/>
    </source>
</evidence>
<dbReference type="Pfam" id="PF13580">
    <property type="entry name" value="SIS_2"/>
    <property type="match status" value="1"/>
</dbReference>
<keyword evidence="7 9" id="KW-0413">Isomerase</keyword>
<dbReference type="GO" id="GO:2001061">
    <property type="term" value="P:D-glycero-D-manno-heptose 7-phosphate biosynthetic process"/>
    <property type="evidence" value="ECO:0007669"/>
    <property type="project" value="UniProtKB-UniPathway"/>
</dbReference>
<dbReference type="InterPro" id="IPR046348">
    <property type="entry name" value="SIS_dom_sf"/>
</dbReference>
<dbReference type="GO" id="GO:0005975">
    <property type="term" value="P:carbohydrate metabolic process"/>
    <property type="evidence" value="ECO:0007669"/>
    <property type="project" value="UniProtKB-UniRule"/>
</dbReference>
<dbReference type="GeneID" id="64361275"/>
<evidence type="ECO:0000256" key="7">
    <source>
        <dbReference type="ARBA" id="ARBA00023235"/>
    </source>
</evidence>
<dbReference type="InterPro" id="IPR001347">
    <property type="entry name" value="SIS_dom"/>
</dbReference>
<dbReference type="PANTHER" id="PTHR30390">
    <property type="entry name" value="SEDOHEPTULOSE 7-PHOSPHATE ISOMERASE / DNAA INITIATOR-ASSOCIATING FACTOR FOR REPLICATION INITIATION"/>
    <property type="match status" value="1"/>
</dbReference>
<comment type="similarity">
    <text evidence="3 9">Belongs to the SIS family. GmhA subfamily.</text>
</comment>
<evidence type="ECO:0000313" key="11">
    <source>
        <dbReference type="EMBL" id="CCB80840.1"/>
    </source>
</evidence>
<dbReference type="InterPro" id="IPR050099">
    <property type="entry name" value="SIS_GmhA/DiaA_subfam"/>
</dbReference>
<dbReference type="HAMAP" id="MF_00067">
    <property type="entry name" value="GmhA"/>
    <property type="match status" value="1"/>
</dbReference>
<dbReference type="RefSeq" id="WP_013891211.1">
    <property type="nucleotide sequence ID" value="NC_015674.1"/>
</dbReference>
<dbReference type="PROSITE" id="PS51464">
    <property type="entry name" value="SIS"/>
    <property type="match status" value="1"/>
</dbReference>
<sequence>MQDFIQQEFLAHIQTAQESLQALSFPLEQSVHALVGTLQKGGKILIAGNGGSAADSQHFAAELTGRYKRERAGLPAIALSTDTSALTAIANDYGYDRVFARQVEALGQNGDCFVGISTSGNSANILLALQKAQELGLSTLGLSGRGGGKMRALCDFNLIVPSTDTPRIQEMHILLIHMLCDQIERAFCG</sequence>
<evidence type="ECO:0000256" key="5">
    <source>
        <dbReference type="ARBA" id="ARBA00022723"/>
    </source>
</evidence>
<dbReference type="AlphaFoldDB" id="F8KPU6"/>
<comment type="miscellaneous">
    <text evidence="9">The reaction produces a racemic mixture of D-glycero-alpha-D-manno-heptose 7-phosphate and D-glycero-beta-D-manno-heptose 7-phosphate.</text>
</comment>
<dbReference type="GO" id="GO:0008270">
    <property type="term" value="F:zinc ion binding"/>
    <property type="evidence" value="ECO:0007669"/>
    <property type="project" value="UniProtKB-UniRule"/>
</dbReference>
<feature type="binding site" evidence="9">
    <location>
        <position position="122"/>
    </location>
    <ligand>
        <name>substrate</name>
    </ligand>
</feature>
<keyword evidence="12" id="KW-1185">Reference proteome</keyword>
<accession>F8KPU6</accession>
<feature type="binding site" evidence="9">
    <location>
        <position position="169"/>
    </location>
    <ligand>
        <name>Zn(2+)</name>
        <dbReference type="ChEBI" id="CHEBI:29105"/>
    </ligand>
</feature>
<dbReference type="InterPro" id="IPR035461">
    <property type="entry name" value="GmhA/DiaA"/>
</dbReference>
<comment type="cofactor">
    <cofactor evidence="9">
        <name>Zn(2+)</name>
        <dbReference type="ChEBI" id="CHEBI:29105"/>
    </cofactor>
    <text evidence="9">Binds 1 zinc ion per subunit.</text>
</comment>
<feature type="binding site" evidence="9">
    <location>
        <position position="62"/>
    </location>
    <ligand>
        <name>Zn(2+)</name>
        <dbReference type="ChEBI" id="CHEBI:29105"/>
    </ligand>
</feature>
<feature type="binding site" evidence="9">
    <location>
        <position position="58"/>
    </location>
    <ligand>
        <name>Zn(2+)</name>
        <dbReference type="ChEBI" id="CHEBI:29105"/>
    </ligand>
</feature>
<proteinExistence type="inferred from homology"/>
<dbReference type="GO" id="GO:0005737">
    <property type="term" value="C:cytoplasm"/>
    <property type="evidence" value="ECO:0007669"/>
    <property type="project" value="UniProtKB-SubCell"/>
</dbReference>
<name>F8KPU6_HELBC</name>
<comment type="function">
    <text evidence="9">Catalyzes the isomerization of sedoheptulose 7-phosphate in D-glycero-D-manno-heptose 7-phosphate.</text>
</comment>
<dbReference type="EMBL" id="FR871757">
    <property type="protein sequence ID" value="CCB80840.1"/>
    <property type="molecule type" value="Genomic_DNA"/>
</dbReference>
<evidence type="ECO:0000313" key="12">
    <source>
        <dbReference type="Proteomes" id="UP000008387"/>
    </source>
</evidence>